<dbReference type="EMBL" id="CATQJL010000316">
    <property type="protein sequence ID" value="CAJ0607484.1"/>
    <property type="molecule type" value="Genomic_DNA"/>
</dbReference>
<feature type="chain" id="PRO_5041345168" description="Secreted protein" evidence="2">
    <location>
        <begin position="26"/>
        <end position="103"/>
    </location>
</feature>
<feature type="signal peptide" evidence="2">
    <location>
        <begin position="1"/>
        <end position="25"/>
    </location>
</feature>
<reference evidence="3" key="1">
    <citation type="submission" date="2023-07" db="EMBL/GenBank/DDBJ databases">
        <authorList>
            <consortium name="CYATHOMIX"/>
        </authorList>
    </citation>
    <scope>NUCLEOTIDE SEQUENCE</scope>
    <source>
        <strain evidence="3">N/A</strain>
    </source>
</reference>
<organism evidence="3 4">
    <name type="scientific">Cylicocyclus nassatus</name>
    <name type="common">Nematode worm</name>
    <dbReference type="NCBI Taxonomy" id="53992"/>
    <lineage>
        <taxon>Eukaryota</taxon>
        <taxon>Metazoa</taxon>
        <taxon>Ecdysozoa</taxon>
        <taxon>Nematoda</taxon>
        <taxon>Chromadorea</taxon>
        <taxon>Rhabditida</taxon>
        <taxon>Rhabditina</taxon>
        <taxon>Rhabditomorpha</taxon>
        <taxon>Strongyloidea</taxon>
        <taxon>Strongylidae</taxon>
        <taxon>Cylicocyclus</taxon>
    </lineage>
</organism>
<name>A0AA36HCD2_CYLNA</name>
<evidence type="ECO:0000256" key="2">
    <source>
        <dbReference type="SAM" id="SignalP"/>
    </source>
</evidence>
<feature type="region of interest" description="Disordered" evidence="1">
    <location>
        <begin position="77"/>
        <end position="103"/>
    </location>
</feature>
<proteinExistence type="predicted"/>
<gene>
    <name evidence="3" type="ORF">CYNAS_LOCUS19467</name>
</gene>
<evidence type="ECO:0000313" key="3">
    <source>
        <dbReference type="EMBL" id="CAJ0607484.1"/>
    </source>
</evidence>
<comment type="caution">
    <text evidence="3">The sequence shown here is derived from an EMBL/GenBank/DDBJ whole genome shotgun (WGS) entry which is preliminary data.</text>
</comment>
<dbReference type="PROSITE" id="PS51257">
    <property type="entry name" value="PROKAR_LIPOPROTEIN"/>
    <property type="match status" value="1"/>
</dbReference>
<protein>
    <recommendedName>
        <fullName evidence="5">Secreted protein</fullName>
    </recommendedName>
</protein>
<evidence type="ECO:0008006" key="5">
    <source>
        <dbReference type="Google" id="ProtNLM"/>
    </source>
</evidence>
<keyword evidence="2" id="KW-0732">Signal</keyword>
<accession>A0AA36HCD2</accession>
<dbReference type="AlphaFoldDB" id="A0AA36HCD2"/>
<sequence>MIFRLVCNAIFCFIVLVVSFSCGLAERRTGSKKGRSNQRKSHRFSDYSPFAKKMLYIAMVLLHLFLELPAQAKNEKLETTSSSSATVTPPLDVTPTGSSTGSK</sequence>
<feature type="compositionally biased region" description="Low complexity" evidence="1">
    <location>
        <begin position="79"/>
        <end position="88"/>
    </location>
</feature>
<evidence type="ECO:0000256" key="1">
    <source>
        <dbReference type="SAM" id="MobiDB-lite"/>
    </source>
</evidence>
<dbReference type="Proteomes" id="UP001176961">
    <property type="component" value="Unassembled WGS sequence"/>
</dbReference>
<evidence type="ECO:0000313" key="4">
    <source>
        <dbReference type="Proteomes" id="UP001176961"/>
    </source>
</evidence>
<keyword evidence="4" id="KW-1185">Reference proteome</keyword>